<evidence type="ECO:0000256" key="5">
    <source>
        <dbReference type="ARBA" id="ARBA00022741"/>
    </source>
</evidence>
<proteinExistence type="inferred from homology"/>
<dbReference type="Pfam" id="PF13189">
    <property type="entry name" value="Cytidylate_kin2"/>
    <property type="match status" value="1"/>
</dbReference>
<sequence length="187" mass="21422">MKTYQIPENKKLRIAISGLSGCGNTTVSKKLSEMLGVRMINYTFRNLAEEQNIPLSTIIENAKTDDSYDKTVDTKQVEMAREVSCVLGSRLAVWMLPEADLKVYLFASPRVRAERIQNREGGTLEEIMNFTSMRDDADTQRYKRLYNIDNRKYDFVDLIIDTEKMNPDQITSLIIETLIKKGLLVQG</sequence>
<dbReference type="Gene3D" id="3.40.50.300">
    <property type="entry name" value="P-loop containing nucleotide triphosphate hydrolases"/>
    <property type="match status" value="1"/>
</dbReference>
<comment type="catalytic activity">
    <reaction evidence="9 10">
        <text>CMP + ATP = CDP + ADP</text>
        <dbReference type="Rhea" id="RHEA:11600"/>
        <dbReference type="ChEBI" id="CHEBI:30616"/>
        <dbReference type="ChEBI" id="CHEBI:58069"/>
        <dbReference type="ChEBI" id="CHEBI:60377"/>
        <dbReference type="ChEBI" id="CHEBI:456216"/>
        <dbReference type="EC" id="2.7.4.25"/>
    </reaction>
</comment>
<dbReference type="EMBL" id="JADIMM010000097">
    <property type="protein sequence ID" value="MBO8458229.1"/>
    <property type="molecule type" value="Genomic_DNA"/>
</dbReference>
<dbReference type="HAMAP" id="MF_00239">
    <property type="entry name" value="Cytidyl_kinase_type2"/>
    <property type="match status" value="1"/>
</dbReference>
<reference evidence="11" key="1">
    <citation type="submission" date="2020-10" db="EMBL/GenBank/DDBJ databases">
        <authorList>
            <person name="Gilroy R."/>
        </authorList>
    </citation>
    <scope>NUCLEOTIDE SEQUENCE</scope>
    <source>
        <strain evidence="11">10532</strain>
    </source>
</reference>
<keyword evidence="7 10" id="KW-0067">ATP-binding</keyword>
<dbReference type="GO" id="GO:0005524">
    <property type="term" value="F:ATP binding"/>
    <property type="evidence" value="ECO:0007669"/>
    <property type="project" value="UniProtKB-UniRule"/>
</dbReference>
<evidence type="ECO:0000256" key="2">
    <source>
        <dbReference type="ARBA" id="ARBA00011005"/>
    </source>
</evidence>
<dbReference type="GO" id="GO:0006220">
    <property type="term" value="P:pyrimidine nucleotide metabolic process"/>
    <property type="evidence" value="ECO:0007669"/>
    <property type="project" value="UniProtKB-UniRule"/>
</dbReference>
<dbReference type="GO" id="GO:0005737">
    <property type="term" value="C:cytoplasm"/>
    <property type="evidence" value="ECO:0007669"/>
    <property type="project" value="UniProtKB-SubCell"/>
</dbReference>
<evidence type="ECO:0000256" key="4">
    <source>
        <dbReference type="ARBA" id="ARBA00022679"/>
    </source>
</evidence>
<keyword evidence="4 10" id="KW-0808">Transferase</keyword>
<evidence type="ECO:0000256" key="7">
    <source>
        <dbReference type="ARBA" id="ARBA00022840"/>
    </source>
</evidence>
<keyword evidence="5 10" id="KW-0547">Nucleotide-binding</keyword>
<dbReference type="Proteomes" id="UP000823638">
    <property type="component" value="Unassembled WGS sequence"/>
</dbReference>
<accession>A0A9D9HQX6</accession>
<reference evidence="11" key="2">
    <citation type="journal article" date="2021" name="PeerJ">
        <title>Extensive microbial diversity within the chicken gut microbiome revealed by metagenomics and culture.</title>
        <authorList>
            <person name="Gilroy R."/>
            <person name="Ravi A."/>
            <person name="Getino M."/>
            <person name="Pursley I."/>
            <person name="Horton D.L."/>
            <person name="Alikhan N.F."/>
            <person name="Baker D."/>
            <person name="Gharbi K."/>
            <person name="Hall N."/>
            <person name="Watson M."/>
            <person name="Adriaenssens E.M."/>
            <person name="Foster-Nyarko E."/>
            <person name="Jarju S."/>
            <person name="Secka A."/>
            <person name="Antonio M."/>
            <person name="Oren A."/>
            <person name="Chaudhuri R.R."/>
            <person name="La Ragione R."/>
            <person name="Hildebrand F."/>
            <person name="Pallen M.J."/>
        </authorList>
    </citation>
    <scope>NUCLEOTIDE SEQUENCE</scope>
    <source>
        <strain evidence="11">10532</strain>
    </source>
</reference>
<keyword evidence="6 10" id="KW-0418">Kinase</keyword>
<protein>
    <recommendedName>
        <fullName evidence="10">Cytidylate kinase</fullName>
        <shortName evidence="10">CK</shortName>
        <ecNumber evidence="10">2.7.4.25</ecNumber>
    </recommendedName>
    <alternativeName>
        <fullName evidence="10">Cytidine monophosphate kinase</fullName>
        <shortName evidence="10">CMP kinase</shortName>
    </alternativeName>
</protein>
<dbReference type="InterPro" id="IPR011994">
    <property type="entry name" value="Cytidylate_kinase_dom"/>
</dbReference>
<dbReference type="SUPFAM" id="SSF52540">
    <property type="entry name" value="P-loop containing nucleoside triphosphate hydrolases"/>
    <property type="match status" value="1"/>
</dbReference>
<organism evidence="11 12">
    <name type="scientific">Candidatus Gallitreponema excrementavium</name>
    <dbReference type="NCBI Taxonomy" id="2840840"/>
    <lineage>
        <taxon>Bacteria</taxon>
        <taxon>Pseudomonadati</taxon>
        <taxon>Spirochaetota</taxon>
        <taxon>Spirochaetia</taxon>
        <taxon>Spirochaetales</taxon>
        <taxon>Candidatus Gallitreponema</taxon>
    </lineage>
</organism>
<evidence type="ECO:0000313" key="11">
    <source>
        <dbReference type="EMBL" id="MBO8458229.1"/>
    </source>
</evidence>
<evidence type="ECO:0000313" key="12">
    <source>
        <dbReference type="Proteomes" id="UP000823638"/>
    </source>
</evidence>
<dbReference type="GO" id="GO:0036431">
    <property type="term" value="F:dCMP kinase activity"/>
    <property type="evidence" value="ECO:0007669"/>
    <property type="project" value="InterPro"/>
</dbReference>
<keyword evidence="3 10" id="KW-0963">Cytoplasm</keyword>
<dbReference type="InterPro" id="IPR027417">
    <property type="entry name" value="P-loop_NTPase"/>
</dbReference>
<gene>
    <name evidence="10" type="primary">cmk</name>
    <name evidence="11" type="ORF">IAA81_08410</name>
</gene>
<evidence type="ECO:0000256" key="9">
    <source>
        <dbReference type="ARBA" id="ARBA00048478"/>
    </source>
</evidence>
<feature type="binding site" evidence="10">
    <location>
        <begin position="18"/>
        <end position="26"/>
    </location>
    <ligand>
        <name>ATP</name>
        <dbReference type="ChEBI" id="CHEBI:30616"/>
    </ligand>
</feature>
<dbReference type="EC" id="2.7.4.25" evidence="10"/>
<dbReference type="CDD" id="cd02020">
    <property type="entry name" value="CMPK"/>
    <property type="match status" value="1"/>
</dbReference>
<evidence type="ECO:0000256" key="8">
    <source>
        <dbReference type="ARBA" id="ARBA00047615"/>
    </source>
</evidence>
<dbReference type="AlphaFoldDB" id="A0A9D9HQX6"/>
<comment type="catalytic activity">
    <reaction evidence="8 10">
        <text>dCMP + ATP = dCDP + ADP</text>
        <dbReference type="Rhea" id="RHEA:25094"/>
        <dbReference type="ChEBI" id="CHEBI:30616"/>
        <dbReference type="ChEBI" id="CHEBI:57566"/>
        <dbReference type="ChEBI" id="CHEBI:58593"/>
        <dbReference type="ChEBI" id="CHEBI:456216"/>
        <dbReference type="EC" id="2.7.4.25"/>
    </reaction>
</comment>
<comment type="subcellular location">
    <subcellularLocation>
        <location evidence="1 10">Cytoplasm</location>
    </subcellularLocation>
</comment>
<name>A0A9D9HQX6_9SPIR</name>
<comment type="caution">
    <text evidence="11">The sequence shown here is derived from an EMBL/GenBank/DDBJ whole genome shotgun (WGS) entry which is preliminary data.</text>
</comment>
<dbReference type="InterPro" id="IPR011892">
    <property type="entry name" value="Cyt_kin_arch"/>
</dbReference>
<evidence type="ECO:0000256" key="3">
    <source>
        <dbReference type="ARBA" id="ARBA00022490"/>
    </source>
</evidence>
<evidence type="ECO:0000256" key="10">
    <source>
        <dbReference type="HAMAP-Rule" id="MF_00239"/>
    </source>
</evidence>
<comment type="similarity">
    <text evidence="2 10">Belongs to the cytidylate kinase family. Type 2 subfamily.</text>
</comment>
<dbReference type="NCBIfam" id="TIGR02173">
    <property type="entry name" value="cyt_kin_arch"/>
    <property type="match status" value="1"/>
</dbReference>
<evidence type="ECO:0000256" key="1">
    <source>
        <dbReference type="ARBA" id="ARBA00004496"/>
    </source>
</evidence>
<evidence type="ECO:0000256" key="6">
    <source>
        <dbReference type="ARBA" id="ARBA00022777"/>
    </source>
</evidence>